<dbReference type="GO" id="GO:0005829">
    <property type="term" value="C:cytosol"/>
    <property type="evidence" value="ECO:0007669"/>
    <property type="project" value="TreeGrafter"/>
</dbReference>
<dbReference type="GO" id="GO:0009423">
    <property type="term" value="P:chorismate biosynthetic process"/>
    <property type="evidence" value="ECO:0007669"/>
    <property type="project" value="UniProtKB-UniPathway"/>
</dbReference>
<evidence type="ECO:0000313" key="11">
    <source>
        <dbReference type="EMBL" id="KAG5192635.1"/>
    </source>
</evidence>
<evidence type="ECO:0000256" key="2">
    <source>
        <dbReference type="ARBA" id="ARBA00006997"/>
    </source>
</evidence>
<comment type="caution">
    <text evidence="11">The sequence shown here is derived from an EMBL/GenBank/DDBJ whole genome shotgun (WGS) entry which is preliminary data.</text>
</comment>
<dbReference type="SUPFAM" id="SSF52540">
    <property type="entry name" value="P-loop containing nucleoside triphosphate hydrolases"/>
    <property type="match status" value="1"/>
</dbReference>
<dbReference type="InterPro" id="IPR000623">
    <property type="entry name" value="Shikimate_kinase/TSH1"/>
</dbReference>
<evidence type="ECO:0000313" key="12">
    <source>
        <dbReference type="Proteomes" id="UP000664859"/>
    </source>
</evidence>
<dbReference type="HAMAP" id="MF_00109">
    <property type="entry name" value="Shikimate_kinase"/>
    <property type="match status" value="1"/>
</dbReference>
<dbReference type="InterPro" id="IPR027417">
    <property type="entry name" value="P-loop_NTPase"/>
</dbReference>
<dbReference type="PANTHER" id="PTHR21087">
    <property type="entry name" value="SHIKIMATE KINASE"/>
    <property type="match status" value="1"/>
</dbReference>
<dbReference type="CDD" id="cd00464">
    <property type="entry name" value="SK"/>
    <property type="match status" value="1"/>
</dbReference>
<dbReference type="OrthoDB" id="197068at2759"/>
<evidence type="ECO:0000256" key="9">
    <source>
        <dbReference type="ARBA" id="ARBA00023141"/>
    </source>
</evidence>
<dbReference type="Gene3D" id="3.40.50.300">
    <property type="entry name" value="P-loop containing nucleotide triphosphate hydrolases"/>
    <property type="match status" value="1"/>
</dbReference>
<dbReference type="Proteomes" id="UP000664859">
    <property type="component" value="Unassembled WGS sequence"/>
</dbReference>
<organism evidence="11 12">
    <name type="scientific">Tribonema minus</name>
    <dbReference type="NCBI Taxonomy" id="303371"/>
    <lineage>
        <taxon>Eukaryota</taxon>
        <taxon>Sar</taxon>
        <taxon>Stramenopiles</taxon>
        <taxon>Ochrophyta</taxon>
        <taxon>PX clade</taxon>
        <taxon>Xanthophyceae</taxon>
        <taxon>Tribonematales</taxon>
        <taxon>Tribonemataceae</taxon>
        <taxon>Tribonema</taxon>
    </lineage>
</organism>
<evidence type="ECO:0000256" key="7">
    <source>
        <dbReference type="ARBA" id="ARBA00022777"/>
    </source>
</evidence>
<dbReference type="PANTHER" id="PTHR21087:SF16">
    <property type="entry name" value="SHIKIMATE KINASE 1, CHLOROPLASTIC"/>
    <property type="match status" value="1"/>
</dbReference>
<dbReference type="GO" id="GO:0009073">
    <property type="term" value="P:aromatic amino acid family biosynthetic process"/>
    <property type="evidence" value="ECO:0007669"/>
    <property type="project" value="UniProtKB-KW"/>
</dbReference>
<dbReference type="EC" id="2.7.1.71" evidence="3"/>
<evidence type="ECO:0000256" key="5">
    <source>
        <dbReference type="ARBA" id="ARBA00022679"/>
    </source>
</evidence>
<dbReference type="GO" id="GO:0004765">
    <property type="term" value="F:shikimate kinase activity"/>
    <property type="evidence" value="ECO:0007669"/>
    <property type="project" value="UniProtKB-EC"/>
</dbReference>
<sequence length="233" mass="25746">MNTDALGVAPAGDDEAYIRLQTAELGSQLRGTNVYFVGMMGTGKTSVARNLADRMGRYTFMDTDAIIEQLMQAPVAKVFEEQGEEEFRDIEARVLNELHSYVKLVVATGGGIVKEKRNWGKLQTGLVVWLDMAIDDIVKRLSSNEEEVSKRSLLQGGDVAAKLQAIYDERKAMYEQASTSSSADVRVYVSPDDSVDAVVLSSVSELQKFIDSNPPKWQQWKDSAKASGINWVN</sequence>
<keyword evidence="5" id="KW-0808">Transferase</keyword>
<evidence type="ECO:0000256" key="8">
    <source>
        <dbReference type="ARBA" id="ARBA00022840"/>
    </source>
</evidence>
<dbReference type="GO" id="GO:0005524">
    <property type="term" value="F:ATP binding"/>
    <property type="evidence" value="ECO:0007669"/>
    <property type="project" value="UniProtKB-KW"/>
</dbReference>
<keyword evidence="6" id="KW-0547">Nucleotide-binding</keyword>
<keyword evidence="12" id="KW-1185">Reference proteome</keyword>
<evidence type="ECO:0000256" key="3">
    <source>
        <dbReference type="ARBA" id="ARBA00012154"/>
    </source>
</evidence>
<dbReference type="UniPathway" id="UPA00053">
    <property type="reaction ID" value="UER00088"/>
</dbReference>
<dbReference type="PRINTS" id="PR01100">
    <property type="entry name" value="SHIKIMTKNASE"/>
</dbReference>
<dbReference type="InterPro" id="IPR031322">
    <property type="entry name" value="Shikimate/glucono_kinase"/>
</dbReference>
<dbReference type="AlphaFoldDB" id="A0A835ZK89"/>
<evidence type="ECO:0000256" key="10">
    <source>
        <dbReference type="ARBA" id="ARBA00048567"/>
    </source>
</evidence>
<evidence type="ECO:0000256" key="4">
    <source>
        <dbReference type="ARBA" id="ARBA00022605"/>
    </source>
</evidence>
<proteinExistence type="inferred from homology"/>
<dbReference type="Pfam" id="PF01202">
    <property type="entry name" value="SKI"/>
    <property type="match status" value="1"/>
</dbReference>
<dbReference type="PROSITE" id="PS01128">
    <property type="entry name" value="SHIKIMATE_KINASE"/>
    <property type="match status" value="1"/>
</dbReference>
<comment type="catalytic activity">
    <reaction evidence="10">
        <text>shikimate + ATP = 3-phosphoshikimate + ADP + H(+)</text>
        <dbReference type="Rhea" id="RHEA:13121"/>
        <dbReference type="ChEBI" id="CHEBI:15378"/>
        <dbReference type="ChEBI" id="CHEBI:30616"/>
        <dbReference type="ChEBI" id="CHEBI:36208"/>
        <dbReference type="ChEBI" id="CHEBI:145989"/>
        <dbReference type="ChEBI" id="CHEBI:456216"/>
        <dbReference type="EC" id="2.7.1.71"/>
    </reaction>
</comment>
<comment type="similarity">
    <text evidence="2">Belongs to the shikimate kinase family.</text>
</comment>
<dbReference type="EMBL" id="JAFCMP010000003">
    <property type="protein sequence ID" value="KAG5192635.1"/>
    <property type="molecule type" value="Genomic_DNA"/>
</dbReference>
<name>A0A835ZK89_9STRA</name>
<evidence type="ECO:0000256" key="6">
    <source>
        <dbReference type="ARBA" id="ARBA00022741"/>
    </source>
</evidence>
<comment type="pathway">
    <text evidence="1">Metabolic intermediate biosynthesis; chorismate biosynthesis; chorismate from D-erythrose 4-phosphate and phosphoenolpyruvate: step 5/7.</text>
</comment>
<accession>A0A835ZK89</accession>
<keyword evidence="8" id="KW-0067">ATP-binding</keyword>
<gene>
    <name evidence="11" type="ORF">JKP88DRAFT_173163</name>
</gene>
<keyword evidence="4" id="KW-0028">Amino-acid biosynthesis</keyword>
<dbReference type="InterPro" id="IPR023000">
    <property type="entry name" value="Shikimate_kinase_CS"/>
</dbReference>
<keyword evidence="9" id="KW-0057">Aromatic amino acid biosynthesis</keyword>
<keyword evidence="7 11" id="KW-0418">Kinase</keyword>
<protein>
    <recommendedName>
        <fullName evidence="3">shikimate kinase</fullName>
        <ecNumber evidence="3">2.7.1.71</ecNumber>
    </recommendedName>
</protein>
<reference evidence="11" key="1">
    <citation type="submission" date="2021-02" db="EMBL/GenBank/DDBJ databases">
        <title>First Annotated Genome of the Yellow-green Alga Tribonema minus.</title>
        <authorList>
            <person name="Mahan K.M."/>
        </authorList>
    </citation>
    <scope>NUCLEOTIDE SEQUENCE</scope>
    <source>
        <strain evidence="11">UTEX B ZZ1240</strain>
    </source>
</reference>
<evidence type="ECO:0000256" key="1">
    <source>
        <dbReference type="ARBA" id="ARBA00004842"/>
    </source>
</evidence>
<dbReference type="GO" id="GO:0008652">
    <property type="term" value="P:amino acid biosynthetic process"/>
    <property type="evidence" value="ECO:0007669"/>
    <property type="project" value="UniProtKB-KW"/>
</dbReference>